<sequence>MLAGKSKHSSLTSYAYEACSNFAALLVFRSHSYEFEIDSVAHAYLEKTVFVTSLSCRQFTGRKKLGIWEGEPWLAIISLHLLESQGPARTSCKLSTCCPNALMGCNGETPQISHYKTNVSSFSCQRVLLVQNFTYDTTNTESVYIR</sequence>
<name>A0A9Q1BYV0_HOLLE</name>
<reference evidence="1" key="1">
    <citation type="submission" date="2021-10" db="EMBL/GenBank/DDBJ databases">
        <title>Tropical sea cucumber genome reveals ecological adaptation and Cuvierian tubules defense mechanism.</title>
        <authorList>
            <person name="Chen T."/>
        </authorList>
    </citation>
    <scope>NUCLEOTIDE SEQUENCE</scope>
    <source>
        <strain evidence="1">Nanhai2018</strain>
        <tissue evidence="1">Muscle</tissue>
    </source>
</reference>
<dbReference type="Proteomes" id="UP001152320">
    <property type="component" value="Chromosome 10"/>
</dbReference>
<dbReference type="EMBL" id="JAIZAY010000010">
    <property type="protein sequence ID" value="KAJ8035417.1"/>
    <property type="molecule type" value="Genomic_DNA"/>
</dbReference>
<evidence type="ECO:0000313" key="2">
    <source>
        <dbReference type="Proteomes" id="UP001152320"/>
    </source>
</evidence>
<dbReference type="AlphaFoldDB" id="A0A9Q1BYV0"/>
<protein>
    <submittedName>
        <fullName evidence="1">Uncharacterized protein</fullName>
    </submittedName>
</protein>
<organism evidence="1 2">
    <name type="scientific">Holothuria leucospilota</name>
    <name type="common">Black long sea cucumber</name>
    <name type="synonym">Mertensiothuria leucospilota</name>
    <dbReference type="NCBI Taxonomy" id="206669"/>
    <lineage>
        <taxon>Eukaryota</taxon>
        <taxon>Metazoa</taxon>
        <taxon>Echinodermata</taxon>
        <taxon>Eleutherozoa</taxon>
        <taxon>Echinozoa</taxon>
        <taxon>Holothuroidea</taxon>
        <taxon>Aspidochirotacea</taxon>
        <taxon>Aspidochirotida</taxon>
        <taxon>Holothuriidae</taxon>
        <taxon>Holothuria</taxon>
    </lineage>
</organism>
<comment type="caution">
    <text evidence="1">The sequence shown here is derived from an EMBL/GenBank/DDBJ whole genome shotgun (WGS) entry which is preliminary data.</text>
</comment>
<accession>A0A9Q1BYV0</accession>
<keyword evidence="2" id="KW-1185">Reference proteome</keyword>
<proteinExistence type="predicted"/>
<gene>
    <name evidence="1" type="ORF">HOLleu_22641</name>
</gene>
<evidence type="ECO:0000313" key="1">
    <source>
        <dbReference type="EMBL" id="KAJ8035417.1"/>
    </source>
</evidence>